<comment type="caution">
    <text evidence="2">The sequence shown here is derived from an EMBL/GenBank/DDBJ whole genome shotgun (WGS) entry which is preliminary data.</text>
</comment>
<evidence type="ECO:0000313" key="2">
    <source>
        <dbReference type="EMBL" id="KAK3545614.1"/>
    </source>
</evidence>
<proteinExistence type="predicted"/>
<reference evidence="2" key="1">
    <citation type="submission" date="2023-06" db="EMBL/GenBank/DDBJ databases">
        <title>Male Hemibagrus guttatus genome.</title>
        <authorList>
            <person name="Bian C."/>
        </authorList>
    </citation>
    <scope>NUCLEOTIDE SEQUENCE</scope>
    <source>
        <strain evidence="2">Male_cb2023</strain>
        <tissue evidence="2">Muscle</tissue>
    </source>
</reference>
<evidence type="ECO:0000313" key="3">
    <source>
        <dbReference type="Proteomes" id="UP001274896"/>
    </source>
</evidence>
<dbReference type="Proteomes" id="UP001274896">
    <property type="component" value="Unassembled WGS sequence"/>
</dbReference>
<name>A0AAE0V8R5_9TELE</name>
<accession>A0AAE0V8R5</accession>
<dbReference type="InterPro" id="IPR043502">
    <property type="entry name" value="DNA/RNA_pol_sf"/>
</dbReference>
<dbReference type="SUPFAM" id="SSF56672">
    <property type="entry name" value="DNA/RNA polymerases"/>
    <property type="match status" value="1"/>
</dbReference>
<evidence type="ECO:0008006" key="4">
    <source>
        <dbReference type="Google" id="ProtNLM"/>
    </source>
</evidence>
<organism evidence="2 3">
    <name type="scientific">Hemibagrus guttatus</name>
    <dbReference type="NCBI Taxonomy" id="175788"/>
    <lineage>
        <taxon>Eukaryota</taxon>
        <taxon>Metazoa</taxon>
        <taxon>Chordata</taxon>
        <taxon>Craniata</taxon>
        <taxon>Vertebrata</taxon>
        <taxon>Euteleostomi</taxon>
        <taxon>Actinopterygii</taxon>
        <taxon>Neopterygii</taxon>
        <taxon>Teleostei</taxon>
        <taxon>Ostariophysi</taxon>
        <taxon>Siluriformes</taxon>
        <taxon>Bagridae</taxon>
        <taxon>Hemibagrus</taxon>
    </lineage>
</organism>
<sequence>MISLQLSYRTSPSSSTSFSSTPELMQLVQQEIKAPPGMVVRQQPYRVPEARRHVIEEKVEYMLREESTSPWSSPIVVVPKPDGTLWLCNDFWKLNQISEFYSYPLP</sequence>
<dbReference type="EMBL" id="JAUCMX010000005">
    <property type="protein sequence ID" value="KAK3545614.1"/>
    <property type="molecule type" value="Genomic_DNA"/>
</dbReference>
<dbReference type="InterPro" id="IPR053134">
    <property type="entry name" value="RNA-dir_DNA_polymerase"/>
</dbReference>
<dbReference type="AlphaFoldDB" id="A0AAE0V8R5"/>
<protein>
    <recommendedName>
        <fullName evidence="4">Reverse transcriptase</fullName>
    </recommendedName>
</protein>
<dbReference type="PANTHER" id="PTHR24559:SF454">
    <property type="entry name" value="RIBONUCLEASE H"/>
    <property type="match status" value="1"/>
</dbReference>
<gene>
    <name evidence="2" type="ORF">QTP70_008234</name>
</gene>
<feature type="region of interest" description="Disordered" evidence="1">
    <location>
        <begin position="1"/>
        <end position="20"/>
    </location>
</feature>
<evidence type="ECO:0000256" key="1">
    <source>
        <dbReference type="SAM" id="MobiDB-lite"/>
    </source>
</evidence>
<dbReference type="Gene3D" id="3.10.10.10">
    <property type="entry name" value="HIV Type 1 Reverse Transcriptase, subunit A, domain 1"/>
    <property type="match status" value="1"/>
</dbReference>
<dbReference type="PANTHER" id="PTHR24559">
    <property type="entry name" value="TRANSPOSON TY3-I GAG-POL POLYPROTEIN"/>
    <property type="match status" value="1"/>
</dbReference>
<keyword evidence="3" id="KW-1185">Reference proteome</keyword>
<feature type="compositionally biased region" description="Low complexity" evidence="1">
    <location>
        <begin position="10"/>
        <end position="20"/>
    </location>
</feature>